<name>A0A916Y9S0_9HYPH</name>
<evidence type="ECO:0000313" key="8">
    <source>
        <dbReference type="Proteomes" id="UP000613160"/>
    </source>
</evidence>
<proteinExistence type="inferred from homology"/>
<feature type="domain" description="Fe-containing alcohol dehydrogenase-like C-terminal" evidence="6">
    <location>
        <begin position="218"/>
        <end position="362"/>
    </location>
</feature>
<dbReference type="GO" id="GO:0004022">
    <property type="term" value="F:alcohol dehydrogenase (NAD+) activity"/>
    <property type="evidence" value="ECO:0007669"/>
    <property type="project" value="UniProtKB-EC"/>
</dbReference>
<reference evidence="7" key="2">
    <citation type="submission" date="2020-09" db="EMBL/GenBank/DDBJ databases">
        <authorList>
            <person name="Sun Q."/>
            <person name="Zhou Y."/>
        </authorList>
    </citation>
    <scope>NUCLEOTIDE SEQUENCE</scope>
    <source>
        <strain evidence="7">CGMCC 1.15493</strain>
    </source>
</reference>
<reference evidence="7" key="1">
    <citation type="journal article" date="2014" name="Int. J. Syst. Evol. Microbiol.">
        <title>Complete genome sequence of Corynebacterium casei LMG S-19264T (=DSM 44701T), isolated from a smear-ripened cheese.</title>
        <authorList>
            <consortium name="US DOE Joint Genome Institute (JGI-PGF)"/>
            <person name="Walter F."/>
            <person name="Albersmeier A."/>
            <person name="Kalinowski J."/>
            <person name="Ruckert C."/>
        </authorList>
    </citation>
    <scope>NUCLEOTIDE SEQUENCE</scope>
    <source>
        <strain evidence="7">CGMCC 1.15493</strain>
    </source>
</reference>
<comment type="similarity">
    <text evidence="2">Belongs to the iron-containing alcohol dehydrogenase family.</text>
</comment>
<protein>
    <recommendedName>
        <fullName evidence="9">Iron-containing alcohol dehydrogenase</fullName>
    </recommendedName>
</protein>
<evidence type="ECO:0000256" key="1">
    <source>
        <dbReference type="ARBA" id="ARBA00001962"/>
    </source>
</evidence>
<dbReference type="EMBL" id="BMJJ01000013">
    <property type="protein sequence ID" value="GGD36143.1"/>
    <property type="molecule type" value="Genomic_DNA"/>
</dbReference>
<accession>A0A916Y9S0</accession>
<dbReference type="Pfam" id="PF00465">
    <property type="entry name" value="Fe-ADH"/>
    <property type="match status" value="1"/>
</dbReference>
<comment type="cofactor">
    <cofactor evidence="1">
        <name>Fe cation</name>
        <dbReference type="ChEBI" id="CHEBI:24875"/>
    </cofactor>
</comment>
<dbReference type="InterPro" id="IPR039697">
    <property type="entry name" value="Alcohol_dehydrogenase_Fe"/>
</dbReference>
<dbReference type="Pfam" id="PF25137">
    <property type="entry name" value="ADH_Fe_C"/>
    <property type="match status" value="1"/>
</dbReference>
<evidence type="ECO:0000313" key="7">
    <source>
        <dbReference type="EMBL" id="GGD36143.1"/>
    </source>
</evidence>
<dbReference type="Gene3D" id="3.40.50.1970">
    <property type="match status" value="1"/>
</dbReference>
<dbReference type="InterPro" id="IPR056798">
    <property type="entry name" value="ADH_Fe_C"/>
</dbReference>
<comment type="catalytic activity">
    <reaction evidence="4">
        <text>a primary alcohol + NAD(+) = an aldehyde + NADH + H(+)</text>
        <dbReference type="Rhea" id="RHEA:10736"/>
        <dbReference type="ChEBI" id="CHEBI:15378"/>
        <dbReference type="ChEBI" id="CHEBI:15734"/>
        <dbReference type="ChEBI" id="CHEBI:17478"/>
        <dbReference type="ChEBI" id="CHEBI:57540"/>
        <dbReference type="ChEBI" id="CHEBI:57945"/>
        <dbReference type="EC" id="1.1.1.1"/>
    </reaction>
</comment>
<keyword evidence="8" id="KW-1185">Reference proteome</keyword>
<evidence type="ECO:0000256" key="3">
    <source>
        <dbReference type="ARBA" id="ARBA00023002"/>
    </source>
</evidence>
<keyword evidence="3" id="KW-0560">Oxidoreductase</keyword>
<evidence type="ECO:0000259" key="6">
    <source>
        <dbReference type="Pfam" id="PF25137"/>
    </source>
</evidence>
<evidence type="ECO:0008006" key="9">
    <source>
        <dbReference type="Google" id="ProtNLM"/>
    </source>
</evidence>
<evidence type="ECO:0000259" key="5">
    <source>
        <dbReference type="Pfam" id="PF00465"/>
    </source>
</evidence>
<dbReference type="Proteomes" id="UP000613160">
    <property type="component" value="Unassembled WGS sequence"/>
</dbReference>
<dbReference type="GO" id="GO:0046872">
    <property type="term" value="F:metal ion binding"/>
    <property type="evidence" value="ECO:0007669"/>
    <property type="project" value="InterPro"/>
</dbReference>
<dbReference type="PANTHER" id="PTHR11496">
    <property type="entry name" value="ALCOHOL DEHYDROGENASE"/>
    <property type="match status" value="1"/>
</dbReference>
<sequence length="415" mass="41916">MSLSAIDAGAGGLTGCGRRQVPATAPKGFSMSFTASAVPEIVFGPGSLQQVGVRAAALDPSKRALIVADAFLVENGTAAALAADLASSGIAAEIYGDIAGEPKARHLQAAGDAARDNGAGLVIGLGGGSALDVAKVAACLAAGVADPMHYALAQNALPAKPLRKILIPTTAGTGSETSSTSVFSDAEGRKVWIWGAETKADLALLDPILTVSLPAPLTAACGIDAFVHAFEAATNRKTHRGAQLYAHQAMRLVAGSLARAVATPEDLSARGDLLLGSCYAGVAIDYCGTTVAHMISHAMASLAPINHGFATALAFEATLPWLVETPTPEMEAAAQACGLSSAAELPGFISALMSECGMARRLPPAFDAIGTAALAEAMRAPGQAPMRNATARTITDADTETFAGMLLQTTAERAA</sequence>
<evidence type="ECO:0000256" key="4">
    <source>
        <dbReference type="ARBA" id="ARBA00049243"/>
    </source>
</evidence>
<dbReference type="PANTHER" id="PTHR11496:SF102">
    <property type="entry name" value="ALCOHOL DEHYDROGENASE 4"/>
    <property type="match status" value="1"/>
</dbReference>
<comment type="caution">
    <text evidence="7">The sequence shown here is derived from an EMBL/GenBank/DDBJ whole genome shotgun (WGS) entry which is preliminary data.</text>
</comment>
<dbReference type="SUPFAM" id="SSF56796">
    <property type="entry name" value="Dehydroquinate synthase-like"/>
    <property type="match status" value="1"/>
</dbReference>
<evidence type="ECO:0000256" key="2">
    <source>
        <dbReference type="ARBA" id="ARBA00007358"/>
    </source>
</evidence>
<dbReference type="FunFam" id="3.40.50.1970:FF:000003">
    <property type="entry name" value="Alcohol dehydrogenase, iron-containing"/>
    <property type="match status" value="1"/>
</dbReference>
<gene>
    <name evidence="7" type="ORF">GCM10011335_43910</name>
</gene>
<feature type="domain" description="Alcohol dehydrogenase iron-type/glycerol dehydrogenase GldA" evidence="5">
    <location>
        <begin position="40"/>
        <end position="207"/>
    </location>
</feature>
<dbReference type="InterPro" id="IPR001670">
    <property type="entry name" value="ADH_Fe/GldA"/>
</dbReference>
<dbReference type="AlphaFoldDB" id="A0A916Y9S0"/>
<organism evidence="7 8">
    <name type="scientific">Aureimonas glaciei</name>
    <dbReference type="NCBI Taxonomy" id="1776957"/>
    <lineage>
        <taxon>Bacteria</taxon>
        <taxon>Pseudomonadati</taxon>
        <taxon>Pseudomonadota</taxon>
        <taxon>Alphaproteobacteria</taxon>
        <taxon>Hyphomicrobiales</taxon>
        <taxon>Aurantimonadaceae</taxon>
        <taxon>Aureimonas</taxon>
    </lineage>
</organism>
<dbReference type="Gene3D" id="1.20.1090.10">
    <property type="entry name" value="Dehydroquinate synthase-like - alpha domain"/>
    <property type="match status" value="1"/>
</dbReference>